<organism evidence="6 7">
    <name type="scientific">Vibrio fluvialis</name>
    <dbReference type="NCBI Taxonomy" id="676"/>
    <lineage>
        <taxon>Bacteria</taxon>
        <taxon>Pseudomonadati</taxon>
        <taxon>Pseudomonadota</taxon>
        <taxon>Gammaproteobacteria</taxon>
        <taxon>Vibrionales</taxon>
        <taxon>Vibrionaceae</taxon>
        <taxon>Vibrio</taxon>
    </lineage>
</organism>
<dbReference type="FunFam" id="1.10.10.10:FF:000001">
    <property type="entry name" value="LysR family transcriptional regulator"/>
    <property type="match status" value="1"/>
</dbReference>
<dbReference type="AlphaFoldDB" id="A0AAX2LS03"/>
<dbReference type="Pfam" id="PF00126">
    <property type="entry name" value="HTH_1"/>
    <property type="match status" value="1"/>
</dbReference>
<evidence type="ECO:0000256" key="4">
    <source>
        <dbReference type="ARBA" id="ARBA00023163"/>
    </source>
</evidence>
<dbReference type="Proteomes" id="UP000254626">
    <property type="component" value="Unassembled WGS sequence"/>
</dbReference>
<gene>
    <name evidence="6" type="primary">dmlR_6</name>
    <name evidence="6" type="ORF">NCTC11327_02973</name>
</gene>
<dbReference type="GO" id="GO:0003700">
    <property type="term" value="F:DNA-binding transcription factor activity"/>
    <property type="evidence" value="ECO:0007669"/>
    <property type="project" value="InterPro"/>
</dbReference>
<dbReference type="GO" id="GO:0043565">
    <property type="term" value="F:sequence-specific DNA binding"/>
    <property type="evidence" value="ECO:0007669"/>
    <property type="project" value="TreeGrafter"/>
</dbReference>
<dbReference type="PANTHER" id="PTHR30537">
    <property type="entry name" value="HTH-TYPE TRANSCRIPTIONAL REGULATOR"/>
    <property type="match status" value="1"/>
</dbReference>
<evidence type="ECO:0000256" key="3">
    <source>
        <dbReference type="ARBA" id="ARBA00023125"/>
    </source>
</evidence>
<evidence type="ECO:0000259" key="5">
    <source>
        <dbReference type="PROSITE" id="PS50931"/>
    </source>
</evidence>
<proteinExistence type="inferred from homology"/>
<dbReference type="PANTHER" id="PTHR30537:SF72">
    <property type="entry name" value="LYSR FAMILY TRANSCRIPTIONAL REGULATOR"/>
    <property type="match status" value="1"/>
</dbReference>
<dbReference type="Gene3D" id="1.10.10.10">
    <property type="entry name" value="Winged helix-like DNA-binding domain superfamily/Winged helix DNA-binding domain"/>
    <property type="match status" value="1"/>
</dbReference>
<evidence type="ECO:0000313" key="7">
    <source>
        <dbReference type="Proteomes" id="UP000254626"/>
    </source>
</evidence>
<dbReference type="SUPFAM" id="SSF46785">
    <property type="entry name" value="Winged helix' DNA-binding domain"/>
    <property type="match status" value="1"/>
</dbReference>
<dbReference type="InterPro" id="IPR005119">
    <property type="entry name" value="LysR_subst-bd"/>
</dbReference>
<dbReference type="CDD" id="cd08475">
    <property type="entry name" value="PBP2_CrgA_like_6"/>
    <property type="match status" value="1"/>
</dbReference>
<dbReference type="InterPro" id="IPR058163">
    <property type="entry name" value="LysR-type_TF_proteobact-type"/>
</dbReference>
<reference evidence="6 7" key="1">
    <citation type="submission" date="2018-06" db="EMBL/GenBank/DDBJ databases">
        <authorList>
            <consortium name="Pathogen Informatics"/>
            <person name="Doyle S."/>
        </authorList>
    </citation>
    <scope>NUCLEOTIDE SEQUENCE [LARGE SCALE GENOMIC DNA]</scope>
    <source>
        <strain evidence="6 7">NCTC11327</strain>
    </source>
</reference>
<dbReference type="GO" id="GO:0006351">
    <property type="term" value="P:DNA-templated transcription"/>
    <property type="evidence" value="ECO:0007669"/>
    <property type="project" value="TreeGrafter"/>
</dbReference>
<comment type="similarity">
    <text evidence="1">Belongs to the LysR transcriptional regulatory family.</text>
</comment>
<dbReference type="PRINTS" id="PR00039">
    <property type="entry name" value="HTHLYSR"/>
</dbReference>
<evidence type="ECO:0000313" key="6">
    <source>
        <dbReference type="EMBL" id="SUP30700.1"/>
    </source>
</evidence>
<keyword evidence="4" id="KW-0804">Transcription</keyword>
<dbReference type="InterPro" id="IPR000847">
    <property type="entry name" value="LysR_HTH_N"/>
</dbReference>
<dbReference type="PROSITE" id="PS50931">
    <property type="entry name" value="HTH_LYSR"/>
    <property type="match status" value="1"/>
</dbReference>
<name>A0AAX2LS03_VIBFL</name>
<dbReference type="InterPro" id="IPR036390">
    <property type="entry name" value="WH_DNA-bd_sf"/>
</dbReference>
<feature type="domain" description="HTH lysR-type" evidence="5">
    <location>
        <begin position="12"/>
        <end position="69"/>
    </location>
</feature>
<accession>A0AAX2LS03</accession>
<dbReference type="InterPro" id="IPR036388">
    <property type="entry name" value="WH-like_DNA-bd_sf"/>
</dbReference>
<keyword evidence="2" id="KW-0805">Transcription regulation</keyword>
<dbReference type="SUPFAM" id="SSF53850">
    <property type="entry name" value="Periplasmic binding protein-like II"/>
    <property type="match status" value="1"/>
</dbReference>
<comment type="caution">
    <text evidence="6">The sequence shown here is derived from an EMBL/GenBank/DDBJ whole genome shotgun (WGS) entry which is preliminary data.</text>
</comment>
<evidence type="ECO:0000256" key="2">
    <source>
        <dbReference type="ARBA" id="ARBA00023015"/>
    </source>
</evidence>
<protein>
    <submittedName>
        <fullName evidence="6">Transcriptional regulator</fullName>
    </submittedName>
</protein>
<keyword evidence="3" id="KW-0238">DNA-binding</keyword>
<dbReference type="Pfam" id="PF03466">
    <property type="entry name" value="LysR_substrate"/>
    <property type="match status" value="1"/>
</dbReference>
<dbReference type="Gene3D" id="3.40.190.290">
    <property type="match status" value="1"/>
</dbReference>
<evidence type="ECO:0000256" key="1">
    <source>
        <dbReference type="ARBA" id="ARBA00009437"/>
    </source>
</evidence>
<dbReference type="EMBL" id="UHIP01000001">
    <property type="protein sequence ID" value="SUP30700.1"/>
    <property type="molecule type" value="Genomic_DNA"/>
</dbReference>
<sequence length="310" mass="34668">MVNSMSTFNSDESLRGITNFVVAANSSSFTEASEKLGITKSAVGKSIARLEERLGTKLFHRSTRKLSLTGDGEAYLNSCTTALEILDSAENSLSRRQDNPSGVIRIDMPAFFGRHLMMPILTNFSQRYPEIRFEMSFNDRLVDPVEEGLDLVLRFSELKSTNELKSRCLSDQHLYLCATPEYLEQYGTPTHIDDLANHHCIMGYRSRAPLAWKLKNEEGKTIQYISDKPHHIGDGDALLKACLGNMGIVQLPESMVREHIDSGSLTSILPESSPAPVALHILWPCSKHLVPRVRLLVDELVQKAREGYFG</sequence>